<proteinExistence type="predicted"/>
<dbReference type="InterPro" id="IPR012337">
    <property type="entry name" value="RNaseH-like_sf"/>
</dbReference>
<evidence type="ECO:0000313" key="2">
    <source>
        <dbReference type="Proteomes" id="UP000189701"/>
    </source>
</evidence>
<protein>
    <submittedName>
        <fullName evidence="3">Uncharacterized protein LOC104249411</fullName>
    </submittedName>
</protein>
<dbReference type="Proteomes" id="UP000189701">
    <property type="component" value="Unplaced"/>
</dbReference>
<accession>A0A1U7YYA5</accession>
<dbReference type="Gene3D" id="3.30.420.10">
    <property type="entry name" value="Ribonuclease H-like superfamily/Ribonuclease H"/>
    <property type="match status" value="1"/>
</dbReference>
<dbReference type="AlphaFoldDB" id="A0A1U7YYA5"/>
<dbReference type="GO" id="GO:0004523">
    <property type="term" value="F:RNA-DNA hybrid ribonuclease activity"/>
    <property type="evidence" value="ECO:0007669"/>
    <property type="project" value="InterPro"/>
</dbReference>
<dbReference type="SUPFAM" id="SSF53098">
    <property type="entry name" value="Ribonuclease H-like"/>
    <property type="match status" value="1"/>
</dbReference>
<dbReference type="InterPro" id="IPR036397">
    <property type="entry name" value="RNaseH_sf"/>
</dbReference>
<evidence type="ECO:0000313" key="3">
    <source>
        <dbReference type="RefSeq" id="XP_009804134.1"/>
    </source>
</evidence>
<dbReference type="PANTHER" id="PTHR48475:SF2">
    <property type="entry name" value="RIBONUCLEASE H"/>
    <property type="match status" value="1"/>
</dbReference>
<gene>
    <name evidence="3" type="primary">LOC104249411</name>
</gene>
<organism evidence="2 3">
    <name type="scientific">Nicotiana sylvestris</name>
    <name type="common">Wood tobacco</name>
    <name type="synonym">South American tobacco</name>
    <dbReference type="NCBI Taxonomy" id="4096"/>
    <lineage>
        <taxon>Eukaryota</taxon>
        <taxon>Viridiplantae</taxon>
        <taxon>Streptophyta</taxon>
        <taxon>Embryophyta</taxon>
        <taxon>Tracheophyta</taxon>
        <taxon>Spermatophyta</taxon>
        <taxon>Magnoliopsida</taxon>
        <taxon>eudicotyledons</taxon>
        <taxon>Gunneridae</taxon>
        <taxon>Pentapetalae</taxon>
        <taxon>asterids</taxon>
        <taxon>lamiids</taxon>
        <taxon>Solanales</taxon>
        <taxon>Solanaceae</taxon>
        <taxon>Nicotianoideae</taxon>
        <taxon>Nicotianeae</taxon>
        <taxon>Nicotiana</taxon>
    </lineage>
</organism>
<dbReference type="PANTHER" id="PTHR48475">
    <property type="entry name" value="RIBONUCLEASE H"/>
    <property type="match status" value="1"/>
</dbReference>
<evidence type="ECO:0000259" key="1">
    <source>
        <dbReference type="PROSITE" id="PS50879"/>
    </source>
</evidence>
<dbReference type="OrthoDB" id="1740934at2759"/>
<dbReference type="PROSITE" id="PS50879">
    <property type="entry name" value="RNASE_H_1"/>
    <property type="match status" value="1"/>
</dbReference>
<name>A0A1U7YYA5_NICSY</name>
<sequence>MAIKSQVLGDFNADFSAKIMLEVKKEAAHVSLQAQDLWILYTDGASNASGSRLGIVLEVPTSKVICQSIRCLDMTNNEVKYEAVIAELRLALKYGARRVIICCDSQLVVNQVTRTFQIKEQRLQKYQADIASYCPSLMNVSSTKSLRRKTSKLMALPN</sequence>
<dbReference type="Pfam" id="PF13456">
    <property type="entry name" value="RVT_3"/>
    <property type="match status" value="1"/>
</dbReference>
<reference evidence="3" key="2">
    <citation type="submission" date="2025-08" db="UniProtKB">
        <authorList>
            <consortium name="RefSeq"/>
        </authorList>
    </citation>
    <scope>IDENTIFICATION</scope>
    <source>
        <tissue evidence="3">Leaf</tissue>
    </source>
</reference>
<dbReference type="RefSeq" id="XP_009804134.1">
    <property type="nucleotide sequence ID" value="XM_009805832.1"/>
</dbReference>
<feature type="domain" description="RNase H type-1" evidence="1">
    <location>
        <begin position="34"/>
        <end position="158"/>
    </location>
</feature>
<dbReference type="InterPro" id="IPR002156">
    <property type="entry name" value="RNaseH_domain"/>
</dbReference>
<reference evidence="2" key="1">
    <citation type="journal article" date="2013" name="Genome Biol.">
        <title>Reference genomes and transcriptomes of Nicotiana sylvestris and Nicotiana tomentosiformis.</title>
        <authorList>
            <person name="Sierro N."/>
            <person name="Battey J.N."/>
            <person name="Ouadi S."/>
            <person name="Bovet L."/>
            <person name="Goepfert S."/>
            <person name="Bakaher N."/>
            <person name="Peitsch M.C."/>
            <person name="Ivanov N.V."/>
        </authorList>
    </citation>
    <scope>NUCLEOTIDE SEQUENCE [LARGE SCALE GENOMIC DNA]</scope>
</reference>
<dbReference type="CDD" id="cd09279">
    <property type="entry name" value="RNase_HI_like"/>
    <property type="match status" value="1"/>
</dbReference>
<dbReference type="eggNOG" id="KOG0017">
    <property type="taxonomic scope" value="Eukaryota"/>
</dbReference>
<dbReference type="GO" id="GO:0003676">
    <property type="term" value="F:nucleic acid binding"/>
    <property type="evidence" value="ECO:0007669"/>
    <property type="project" value="InterPro"/>
</dbReference>
<keyword evidence="2" id="KW-1185">Reference proteome</keyword>